<dbReference type="AntiFam" id="ANF00179">
    <property type="entry name" value="Shadow ORF (opposite mobL)"/>
</dbReference>
<dbReference type="EMBL" id="CACSAS010000001">
    <property type="protein sequence ID" value="CAA0093325.1"/>
    <property type="molecule type" value="Genomic_DNA"/>
</dbReference>
<sequence length="240" mass="25998">MLLRDRVESGGRIGDDPRAILAGNAPVILGAVGLKPGGFHALRGCADLRLRLKVDALCLKAAVVDPRVYVEFRQPLVDVIGPAFAPTLDQIRAVPLPHLRAEAVRVHRPHGEHDMGMGLGQSVRPGVPMHIEIGDHALIDKLGLHEVAGQFDALRLCHLARNGELHLAAKLCVLSFLEGFNIIPEPFAVVPLLWGVFRQHHLGMDDARLVGEVVVTAQPVIAQPGGRARHSATWRRSSSQ</sequence>
<reference evidence="1 2" key="1">
    <citation type="submission" date="2019-12" db="EMBL/GenBank/DDBJ databases">
        <authorList>
            <person name="Reyes-Prieto M."/>
        </authorList>
    </citation>
    <scope>NUCLEOTIDE SEQUENCE [LARGE SCALE GENOMIC DNA]</scope>
    <source>
        <strain evidence="1">HF14-78462</strain>
    </source>
</reference>
<evidence type="ECO:0000313" key="2">
    <source>
        <dbReference type="Proteomes" id="UP000433050"/>
    </source>
</evidence>
<organism evidence="1 2">
    <name type="scientific">Starkeya nomas</name>
    <dbReference type="NCBI Taxonomy" id="2666134"/>
    <lineage>
        <taxon>Bacteria</taxon>
        <taxon>Pseudomonadati</taxon>
        <taxon>Pseudomonadota</taxon>
        <taxon>Alphaproteobacteria</taxon>
        <taxon>Hyphomicrobiales</taxon>
        <taxon>Xanthobacteraceae</taxon>
        <taxon>Starkeya</taxon>
    </lineage>
</organism>
<accession>A0A5S9NRT3</accession>
<evidence type="ECO:0000313" key="1">
    <source>
        <dbReference type="EMBL" id="CAA0093325.1"/>
    </source>
</evidence>
<dbReference type="AlphaFoldDB" id="A0A5S9NRT3"/>
<name>A0A5S9NRT3_9HYPH</name>
<protein>
    <submittedName>
        <fullName evidence="1">Uncharacterized protein</fullName>
    </submittedName>
</protein>
<dbReference type="Proteomes" id="UP000433050">
    <property type="component" value="Unassembled WGS sequence"/>
</dbReference>
<gene>
    <name evidence="1" type="ORF">STARVERO_01606</name>
</gene>
<proteinExistence type="predicted"/>
<keyword evidence="2" id="KW-1185">Reference proteome</keyword>